<name>A0A432YVP9_9GAMM</name>
<sequence length="405" mass="45595">MLGFRKKQTGQTLVMMTGVLLLVASLLFAVTDMGKHARQQFYLQSVADNAAYSAAVAMSRQMNFMALTNRALIGNQVAIAQWVGLASYLAMLDRTAENLETITSFIPYVAQITRAISMIVERIEESFAEVARLLVIFQKAVIQGISIAQRALDIEFFFDMPLLLNDVVSQHSQELGWDAYQGGGLVPFPYLWVTRFDRESTSNSEESEFFEELTIKSLDPFSKSRGYNWVSLFSHKVVKRGGTELSVNSGGKWDWHSLDSVSLHGRHWLFGGFREQIPLGWGASAQDKKRTQRNAYGGAFRSNSNSSSLALSQMESFDVTQGAFNYTKLNHFWSTAADSLVVRVSLGEQVAYAKARTHFMRPESVFPRNDRFIELGNLFNALWQANLEPLSIEDKLWLAGNEYIQ</sequence>
<dbReference type="AlphaFoldDB" id="A0A432YVP9"/>
<dbReference type="Proteomes" id="UP000288361">
    <property type="component" value="Unassembled WGS sequence"/>
</dbReference>
<feature type="transmembrane region" description="Helical" evidence="1">
    <location>
        <begin position="12"/>
        <end position="30"/>
    </location>
</feature>
<dbReference type="Pfam" id="PF13400">
    <property type="entry name" value="Tad"/>
    <property type="match status" value="1"/>
</dbReference>
<gene>
    <name evidence="3" type="ORF">CWI73_00500</name>
</gene>
<reference evidence="3 4" key="1">
    <citation type="journal article" date="2011" name="Front. Microbiol.">
        <title>Genomic signatures of strain selection and enhancement in Bacillus atrophaeus var. globigii, a historical biowarfare simulant.</title>
        <authorList>
            <person name="Gibbons H.S."/>
            <person name="Broomall S.M."/>
            <person name="McNew L.A."/>
            <person name="Daligault H."/>
            <person name="Chapman C."/>
            <person name="Bruce D."/>
            <person name="Karavis M."/>
            <person name="Krepps M."/>
            <person name="McGregor P.A."/>
            <person name="Hong C."/>
            <person name="Park K.H."/>
            <person name="Akmal A."/>
            <person name="Feldman A."/>
            <person name="Lin J.S."/>
            <person name="Chang W.E."/>
            <person name="Higgs B.W."/>
            <person name="Demirev P."/>
            <person name="Lindquist J."/>
            <person name="Liem A."/>
            <person name="Fochler E."/>
            <person name="Read T.D."/>
            <person name="Tapia R."/>
            <person name="Johnson S."/>
            <person name="Bishop-Lilly K.A."/>
            <person name="Detter C."/>
            <person name="Han C."/>
            <person name="Sozhamannan S."/>
            <person name="Rosenzweig C.N."/>
            <person name="Skowronski E.W."/>
        </authorList>
    </citation>
    <scope>NUCLEOTIDE SEQUENCE [LARGE SCALE GENOMIC DNA]</scope>
    <source>
        <strain evidence="3 4">TPS4-2</strain>
    </source>
</reference>
<keyword evidence="1" id="KW-0812">Transmembrane</keyword>
<organism evidence="3 4">
    <name type="scientific">Idiomarina piscisalsi</name>
    <dbReference type="NCBI Taxonomy" id="1096243"/>
    <lineage>
        <taxon>Bacteria</taxon>
        <taxon>Pseudomonadati</taxon>
        <taxon>Pseudomonadota</taxon>
        <taxon>Gammaproteobacteria</taxon>
        <taxon>Alteromonadales</taxon>
        <taxon>Idiomarinaceae</taxon>
        <taxon>Idiomarina</taxon>
    </lineage>
</organism>
<comment type="caution">
    <text evidence="3">The sequence shown here is derived from an EMBL/GenBank/DDBJ whole genome shotgun (WGS) entry which is preliminary data.</text>
</comment>
<protein>
    <recommendedName>
        <fullName evidence="2">Putative Flp pilus-assembly TadG-like N-terminal domain-containing protein</fullName>
    </recommendedName>
</protein>
<proteinExistence type="predicted"/>
<evidence type="ECO:0000256" key="1">
    <source>
        <dbReference type="SAM" id="Phobius"/>
    </source>
</evidence>
<feature type="domain" description="Putative Flp pilus-assembly TadG-like N-terminal" evidence="2">
    <location>
        <begin position="10"/>
        <end position="56"/>
    </location>
</feature>
<keyword evidence="1" id="KW-1133">Transmembrane helix</keyword>
<evidence type="ECO:0000313" key="4">
    <source>
        <dbReference type="Proteomes" id="UP000288361"/>
    </source>
</evidence>
<accession>A0A432YVP9</accession>
<dbReference type="EMBL" id="PIQA01000001">
    <property type="protein sequence ID" value="RUO67382.1"/>
    <property type="molecule type" value="Genomic_DNA"/>
</dbReference>
<keyword evidence="1" id="KW-0472">Membrane</keyword>
<evidence type="ECO:0000313" key="3">
    <source>
        <dbReference type="EMBL" id="RUO67382.1"/>
    </source>
</evidence>
<dbReference type="InterPro" id="IPR028087">
    <property type="entry name" value="Tad_N"/>
</dbReference>
<dbReference type="RefSeq" id="WP_126751056.1">
    <property type="nucleotide sequence ID" value="NZ_JBHUMT010000016.1"/>
</dbReference>
<evidence type="ECO:0000259" key="2">
    <source>
        <dbReference type="Pfam" id="PF13400"/>
    </source>
</evidence>